<dbReference type="InterPro" id="IPR020109">
    <property type="entry name" value="Holin_r1t"/>
</dbReference>
<dbReference type="EMBL" id="JAUZMY010000056">
    <property type="protein sequence ID" value="MEE2041619.1"/>
    <property type="molecule type" value="Genomic_DNA"/>
</dbReference>
<organism evidence="2 3">
    <name type="scientific">Nocardiopsis codii</name>
    <dbReference type="NCBI Taxonomy" id="3065942"/>
    <lineage>
        <taxon>Bacteria</taxon>
        <taxon>Bacillati</taxon>
        <taxon>Actinomycetota</taxon>
        <taxon>Actinomycetes</taxon>
        <taxon>Streptosporangiales</taxon>
        <taxon>Nocardiopsidaceae</taxon>
        <taxon>Nocardiopsis</taxon>
    </lineage>
</organism>
<dbReference type="RefSeq" id="WP_330095374.1">
    <property type="nucleotide sequence ID" value="NZ_JAUZMY010000056.1"/>
</dbReference>
<evidence type="ECO:0000313" key="3">
    <source>
        <dbReference type="Proteomes" id="UP001356095"/>
    </source>
</evidence>
<feature type="transmembrane region" description="Helical" evidence="1">
    <location>
        <begin position="44"/>
        <end position="64"/>
    </location>
</feature>
<keyword evidence="1" id="KW-0472">Membrane</keyword>
<evidence type="ECO:0000313" key="2">
    <source>
        <dbReference type="EMBL" id="MEE2041619.1"/>
    </source>
</evidence>
<keyword evidence="3" id="KW-1185">Reference proteome</keyword>
<evidence type="ECO:0000256" key="1">
    <source>
        <dbReference type="SAM" id="Phobius"/>
    </source>
</evidence>
<protein>
    <submittedName>
        <fullName evidence="2">Holin</fullName>
    </submittedName>
</protein>
<reference evidence="2 3" key="1">
    <citation type="submission" date="2023-08" db="EMBL/GenBank/DDBJ databases">
        <authorList>
            <person name="Girao M."/>
            <person name="Carvalho M.F."/>
        </authorList>
    </citation>
    <scope>NUCLEOTIDE SEQUENCE [LARGE SCALE GENOMIC DNA]</scope>
    <source>
        <strain evidence="2 3">CT-R113</strain>
    </source>
</reference>
<keyword evidence="1" id="KW-1133">Transmembrane helix</keyword>
<feature type="transmembrane region" description="Helical" evidence="1">
    <location>
        <begin position="21"/>
        <end position="38"/>
    </location>
</feature>
<sequence>MFTVVFWKGTAERAAKSAAQALILFWGLGDGLLSLWSVSPVDSLGIAAGAVVLSLLTSILSIGAGPVGSPSLVREQPVAGGSAPPAAS</sequence>
<name>A0ABU7KHA7_9ACTN</name>
<dbReference type="Pfam" id="PF16945">
    <property type="entry name" value="Phage_r1t_holin"/>
    <property type="match status" value="1"/>
</dbReference>
<accession>A0ABU7KHA7</accession>
<gene>
    <name evidence="2" type="ORF">Q8791_30800</name>
</gene>
<keyword evidence="1" id="KW-0812">Transmembrane</keyword>
<proteinExistence type="predicted"/>
<comment type="caution">
    <text evidence="2">The sequence shown here is derived from an EMBL/GenBank/DDBJ whole genome shotgun (WGS) entry which is preliminary data.</text>
</comment>
<dbReference type="Proteomes" id="UP001356095">
    <property type="component" value="Unassembled WGS sequence"/>
</dbReference>